<sequence length="151" mass="17053">MIYEYLYNSANIFVLPFWLLMVLFPGWSVTRRIMASTLPFVPIALAYIYCFIASVDPNTLESFANPTLSQLASLFADERVMATGWIHFIVMDLFVGRWIYGQGQEKGIWTRHSLVLCLFAGPVGLLSHLITTQLQERVFGLSEVNGIEGVV</sequence>
<comment type="caution">
    <text evidence="2">The sequence shown here is derived from an EMBL/GenBank/DDBJ whole genome shotgun (WGS) entry which is preliminary data.</text>
</comment>
<dbReference type="EMBL" id="QBMC01000289">
    <property type="protein sequence ID" value="PZO07960.1"/>
    <property type="molecule type" value="Genomic_DNA"/>
</dbReference>
<feature type="transmembrane region" description="Helical" evidence="1">
    <location>
        <begin position="36"/>
        <end position="55"/>
    </location>
</feature>
<dbReference type="InterPro" id="IPR025461">
    <property type="entry name" value="ABA4-like"/>
</dbReference>
<keyword evidence="1" id="KW-0812">Transmembrane</keyword>
<dbReference type="AlphaFoldDB" id="A0A2W4TMP1"/>
<evidence type="ECO:0000256" key="1">
    <source>
        <dbReference type="SAM" id="Phobius"/>
    </source>
</evidence>
<name>A0A2W4TMP1_9CYAN</name>
<dbReference type="Proteomes" id="UP000249354">
    <property type="component" value="Unassembled WGS sequence"/>
</dbReference>
<feature type="transmembrane region" description="Helical" evidence="1">
    <location>
        <begin position="80"/>
        <end position="100"/>
    </location>
</feature>
<keyword evidence="1" id="KW-0472">Membrane</keyword>
<reference evidence="2 3" key="2">
    <citation type="submission" date="2018-06" db="EMBL/GenBank/DDBJ databases">
        <title>Metagenomic assembly of (sub)arctic Cyanobacteria and their associated microbiome from non-axenic cultures.</title>
        <authorList>
            <person name="Baurain D."/>
        </authorList>
    </citation>
    <scope>NUCLEOTIDE SEQUENCE [LARGE SCALE GENOMIC DNA]</scope>
    <source>
        <strain evidence="2">ULC129bin1</strain>
    </source>
</reference>
<organism evidence="2 3">
    <name type="scientific">Leptolyngbya foveolarum</name>
    <dbReference type="NCBI Taxonomy" id="47253"/>
    <lineage>
        <taxon>Bacteria</taxon>
        <taxon>Bacillati</taxon>
        <taxon>Cyanobacteriota</taxon>
        <taxon>Cyanophyceae</taxon>
        <taxon>Leptolyngbyales</taxon>
        <taxon>Leptolyngbyaceae</taxon>
        <taxon>Leptolyngbya group</taxon>
        <taxon>Leptolyngbya</taxon>
    </lineage>
</organism>
<gene>
    <name evidence="2" type="ORF">DCF25_22510</name>
</gene>
<reference evidence="3" key="1">
    <citation type="submission" date="2018-04" db="EMBL/GenBank/DDBJ databases">
        <authorList>
            <person name="Cornet L."/>
        </authorList>
    </citation>
    <scope>NUCLEOTIDE SEQUENCE [LARGE SCALE GENOMIC DNA]</scope>
</reference>
<dbReference type="PANTHER" id="PTHR34543">
    <property type="entry name" value="PROTEIN ABA DEFICIENT 4, CHLOROPLASTIC"/>
    <property type="match status" value="1"/>
</dbReference>
<keyword evidence="1" id="KW-1133">Transmembrane helix</keyword>
<evidence type="ECO:0000313" key="2">
    <source>
        <dbReference type="EMBL" id="PZO07960.1"/>
    </source>
</evidence>
<proteinExistence type="predicted"/>
<dbReference type="Pfam" id="PF14108">
    <property type="entry name" value="ABA4-like"/>
    <property type="match status" value="1"/>
</dbReference>
<feature type="transmembrane region" description="Helical" evidence="1">
    <location>
        <begin position="6"/>
        <end position="24"/>
    </location>
</feature>
<accession>A0A2W4TMP1</accession>
<protein>
    <submittedName>
        <fullName evidence="2">DUF4281 domain-containing protein</fullName>
    </submittedName>
</protein>
<evidence type="ECO:0000313" key="3">
    <source>
        <dbReference type="Proteomes" id="UP000249354"/>
    </source>
</evidence>
<feature type="transmembrane region" description="Helical" evidence="1">
    <location>
        <begin position="112"/>
        <end position="130"/>
    </location>
</feature>
<dbReference type="PANTHER" id="PTHR34543:SF1">
    <property type="entry name" value="PROTEIN ABA DEFICIENT 4, CHLOROPLASTIC"/>
    <property type="match status" value="1"/>
</dbReference>